<sequence>MQSLPAVCAKYDGLHPIIRPVRRTIPPFQAMPLDSELSQRLERRRVRADDGTDAAEVKVEAERSFEAPIDQELRSKLRQQSANLSRPKASPGPEKATEAQYEARIDEELAKKIKKRQTDLEQMEGRGEANKAATRPAAEFSAHIDPQLAAKLKKRSTDIEQKQVQVSPTKKQSQATDAEDPLQGPMDQELFQKLRQRRNVVNTEGAHFEKEQDGSISISRKSSDSATAAEHIEEVQSASPQGIAQAAPETKRRKRYWWLFCCGLVAAGYGAYQMLPLD</sequence>
<evidence type="ECO:0000313" key="4">
    <source>
        <dbReference type="Proteomes" id="UP000186817"/>
    </source>
</evidence>
<protein>
    <submittedName>
        <fullName evidence="3">Uncharacterized protein</fullName>
    </submittedName>
</protein>
<dbReference type="Proteomes" id="UP000186817">
    <property type="component" value="Unassembled WGS sequence"/>
</dbReference>
<dbReference type="AlphaFoldDB" id="A0A1Q9DJ08"/>
<feature type="region of interest" description="Disordered" evidence="1">
    <location>
        <begin position="206"/>
        <end position="246"/>
    </location>
</feature>
<proteinExistence type="predicted"/>
<accession>A0A1Q9DJ08</accession>
<comment type="caution">
    <text evidence="3">The sequence shown here is derived from an EMBL/GenBank/DDBJ whole genome shotgun (WGS) entry which is preliminary data.</text>
</comment>
<dbReference type="EMBL" id="LSRX01000515">
    <property type="protein sequence ID" value="OLP95136.1"/>
    <property type="molecule type" value="Genomic_DNA"/>
</dbReference>
<feature type="compositionally biased region" description="Basic and acidic residues" evidence="1">
    <location>
        <begin position="115"/>
        <end position="129"/>
    </location>
</feature>
<dbReference type="OMA" id="WLADWIC"/>
<gene>
    <name evidence="3" type="ORF">AK812_SmicGene22768</name>
</gene>
<keyword evidence="2" id="KW-0812">Transmembrane</keyword>
<evidence type="ECO:0000313" key="3">
    <source>
        <dbReference type="EMBL" id="OLP95136.1"/>
    </source>
</evidence>
<feature type="compositionally biased region" description="Polar residues" evidence="1">
    <location>
        <begin position="162"/>
        <end position="176"/>
    </location>
</feature>
<dbReference type="OrthoDB" id="423730at2759"/>
<keyword evidence="4" id="KW-1185">Reference proteome</keyword>
<evidence type="ECO:0000256" key="1">
    <source>
        <dbReference type="SAM" id="MobiDB-lite"/>
    </source>
</evidence>
<feature type="transmembrane region" description="Helical" evidence="2">
    <location>
        <begin position="256"/>
        <end position="275"/>
    </location>
</feature>
<keyword evidence="2" id="KW-0472">Membrane</keyword>
<organism evidence="3 4">
    <name type="scientific">Symbiodinium microadriaticum</name>
    <name type="common">Dinoflagellate</name>
    <name type="synonym">Zooxanthella microadriatica</name>
    <dbReference type="NCBI Taxonomy" id="2951"/>
    <lineage>
        <taxon>Eukaryota</taxon>
        <taxon>Sar</taxon>
        <taxon>Alveolata</taxon>
        <taxon>Dinophyceae</taxon>
        <taxon>Suessiales</taxon>
        <taxon>Symbiodiniaceae</taxon>
        <taxon>Symbiodinium</taxon>
    </lineage>
</organism>
<evidence type="ECO:0000256" key="2">
    <source>
        <dbReference type="SAM" id="Phobius"/>
    </source>
</evidence>
<keyword evidence="2" id="KW-1133">Transmembrane helix</keyword>
<reference evidence="3 4" key="1">
    <citation type="submission" date="2016-02" db="EMBL/GenBank/DDBJ databases">
        <title>Genome analysis of coral dinoflagellate symbionts highlights evolutionary adaptations to a symbiotic lifestyle.</title>
        <authorList>
            <person name="Aranda M."/>
            <person name="Li Y."/>
            <person name="Liew Y.J."/>
            <person name="Baumgarten S."/>
            <person name="Simakov O."/>
            <person name="Wilson M."/>
            <person name="Piel J."/>
            <person name="Ashoor H."/>
            <person name="Bougouffa S."/>
            <person name="Bajic V.B."/>
            <person name="Ryu T."/>
            <person name="Ravasi T."/>
            <person name="Bayer T."/>
            <person name="Micklem G."/>
            <person name="Kim H."/>
            <person name="Bhak J."/>
            <person name="Lajeunesse T.C."/>
            <person name="Voolstra C.R."/>
        </authorList>
    </citation>
    <scope>NUCLEOTIDE SEQUENCE [LARGE SCALE GENOMIC DNA]</scope>
    <source>
        <strain evidence="3 4">CCMP2467</strain>
    </source>
</reference>
<feature type="region of interest" description="Disordered" evidence="1">
    <location>
        <begin position="70"/>
        <end position="101"/>
    </location>
</feature>
<name>A0A1Q9DJ08_SYMMI</name>
<feature type="region of interest" description="Disordered" evidence="1">
    <location>
        <begin position="115"/>
        <end position="184"/>
    </location>
</feature>